<dbReference type="AlphaFoldDB" id="A0A1L9MR53"/>
<evidence type="ECO:0000313" key="2">
    <source>
        <dbReference type="Proteomes" id="UP000184304"/>
    </source>
</evidence>
<accession>A0A1L9MR53</accession>
<keyword evidence="2" id="KW-1185">Reference proteome</keyword>
<sequence>MTDWVIEMVWTPSALCKLRAICPTAGRKIPLRPSCTSIRPYWAGYTFRWDGLGTHHPGYFPRNDQVSQRSNG</sequence>
<proteinExistence type="predicted"/>
<evidence type="ECO:0000313" key="1">
    <source>
        <dbReference type="EMBL" id="OJI79526.1"/>
    </source>
</evidence>
<reference evidence="2" key="1">
    <citation type="journal article" date="2017" name="Genome Biol.">
        <title>Comparative genomics reveals high biological diversity and specific adaptations in the industrially and medically important fungal genus Aspergillus.</title>
        <authorList>
            <person name="de Vries R.P."/>
            <person name="Riley R."/>
            <person name="Wiebenga A."/>
            <person name="Aguilar-Osorio G."/>
            <person name="Amillis S."/>
            <person name="Uchima C.A."/>
            <person name="Anderluh G."/>
            <person name="Asadollahi M."/>
            <person name="Askin M."/>
            <person name="Barry K."/>
            <person name="Battaglia E."/>
            <person name="Bayram O."/>
            <person name="Benocci T."/>
            <person name="Braus-Stromeyer S.A."/>
            <person name="Caldana C."/>
            <person name="Canovas D."/>
            <person name="Cerqueira G.C."/>
            <person name="Chen F."/>
            <person name="Chen W."/>
            <person name="Choi C."/>
            <person name="Clum A."/>
            <person name="Dos Santos R.A."/>
            <person name="Damasio A.R."/>
            <person name="Diallinas G."/>
            <person name="Emri T."/>
            <person name="Fekete E."/>
            <person name="Flipphi M."/>
            <person name="Freyberg S."/>
            <person name="Gallo A."/>
            <person name="Gournas C."/>
            <person name="Habgood R."/>
            <person name="Hainaut M."/>
            <person name="Harispe M.L."/>
            <person name="Henrissat B."/>
            <person name="Hilden K.S."/>
            <person name="Hope R."/>
            <person name="Hossain A."/>
            <person name="Karabika E."/>
            <person name="Karaffa L."/>
            <person name="Karanyi Z."/>
            <person name="Krasevec N."/>
            <person name="Kuo A."/>
            <person name="Kusch H."/>
            <person name="LaButti K."/>
            <person name="Lagendijk E.L."/>
            <person name="Lapidus A."/>
            <person name="Levasseur A."/>
            <person name="Lindquist E."/>
            <person name="Lipzen A."/>
            <person name="Logrieco A.F."/>
            <person name="MacCabe A."/>
            <person name="Maekelae M.R."/>
            <person name="Malavazi I."/>
            <person name="Melin P."/>
            <person name="Meyer V."/>
            <person name="Mielnichuk N."/>
            <person name="Miskei M."/>
            <person name="Molnar A.P."/>
            <person name="Mule G."/>
            <person name="Ngan C.Y."/>
            <person name="Orejas M."/>
            <person name="Orosz E."/>
            <person name="Ouedraogo J.P."/>
            <person name="Overkamp K.M."/>
            <person name="Park H.-S."/>
            <person name="Perrone G."/>
            <person name="Piumi F."/>
            <person name="Punt P.J."/>
            <person name="Ram A.F."/>
            <person name="Ramon A."/>
            <person name="Rauscher S."/>
            <person name="Record E."/>
            <person name="Riano-Pachon D.M."/>
            <person name="Robert V."/>
            <person name="Roehrig J."/>
            <person name="Ruller R."/>
            <person name="Salamov A."/>
            <person name="Salih N.S."/>
            <person name="Samson R.A."/>
            <person name="Sandor E."/>
            <person name="Sanguinetti M."/>
            <person name="Schuetze T."/>
            <person name="Sepcic K."/>
            <person name="Shelest E."/>
            <person name="Sherlock G."/>
            <person name="Sophianopoulou V."/>
            <person name="Squina F.M."/>
            <person name="Sun H."/>
            <person name="Susca A."/>
            <person name="Todd R.B."/>
            <person name="Tsang A."/>
            <person name="Unkles S.E."/>
            <person name="van de Wiele N."/>
            <person name="van Rossen-Uffink D."/>
            <person name="Oliveira J.V."/>
            <person name="Vesth T.C."/>
            <person name="Visser J."/>
            <person name="Yu J.-H."/>
            <person name="Zhou M."/>
            <person name="Andersen M.R."/>
            <person name="Archer D.B."/>
            <person name="Baker S.E."/>
            <person name="Benoit I."/>
            <person name="Brakhage A.A."/>
            <person name="Braus G.H."/>
            <person name="Fischer R."/>
            <person name="Frisvad J.C."/>
            <person name="Goldman G.H."/>
            <person name="Houbraken J."/>
            <person name="Oakley B."/>
            <person name="Pocsi I."/>
            <person name="Scazzocchio C."/>
            <person name="Seiboth B."/>
            <person name="vanKuyk P.A."/>
            <person name="Wortman J."/>
            <person name="Dyer P.S."/>
            <person name="Grigoriev I.V."/>
        </authorList>
    </citation>
    <scope>NUCLEOTIDE SEQUENCE [LARGE SCALE GENOMIC DNA]</scope>
    <source>
        <strain evidence="2">CBS 134.48</strain>
    </source>
</reference>
<dbReference type="EMBL" id="KV878208">
    <property type="protein sequence ID" value="OJI79526.1"/>
    <property type="molecule type" value="Genomic_DNA"/>
</dbReference>
<dbReference type="VEuPathDB" id="FungiDB:ASPTUDRAFT_48188"/>
<gene>
    <name evidence="1" type="ORF">ASPTUDRAFT_48188</name>
</gene>
<protein>
    <submittedName>
        <fullName evidence="1">Uncharacterized protein</fullName>
    </submittedName>
</protein>
<organism evidence="1 2">
    <name type="scientific">Aspergillus tubingensis (strain CBS 134.48)</name>
    <dbReference type="NCBI Taxonomy" id="767770"/>
    <lineage>
        <taxon>Eukaryota</taxon>
        <taxon>Fungi</taxon>
        <taxon>Dikarya</taxon>
        <taxon>Ascomycota</taxon>
        <taxon>Pezizomycotina</taxon>
        <taxon>Eurotiomycetes</taxon>
        <taxon>Eurotiomycetidae</taxon>
        <taxon>Eurotiales</taxon>
        <taxon>Aspergillaceae</taxon>
        <taxon>Aspergillus</taxon>
        <taxon>Aspergillus subgen. Circumdati</taxon>
    </lineage>
</organism>
<name>A0A1L9MR53_ASPTC</name>
<dbReference type="Proteomes" id="UP000184304">
    <property type="component" value="Unassembled WGS sequence"/>
</dbReference>